<evidence type="ECO:0000313" key="1">
    <source>
        <dbReference type="EMBL" id="KAF1002013.1"/>
    </source>
</evidence>
<proteinExistence type="predicted"/>
<dbReference type="SUPFAM" id="SSF52047">
    <property type="entry name" value="RNI-like"/>
    <property type="match status" value="1"/>
</dbReference>
<reference evidence="1" key="1">
    <citation type="submission" date="2020-01" db="EMBL/GenBank/DDBJ databases">
        <title>The Celery Genome Sequence Reveals Sequential Paleo-tetraploidization, Resistance Gene Elimination, Karyotype Evolution, and Functional Innovation in Apiales.</title>
        <authorList>
            <person name="Song X."/>
        </authorList>
    </citation>
    <scope>NUCLEOTIDE SEQUENCE</scope>
    <source>
        <tissue evidence="1">Leaf</tissue>
    </source>
</reference>
<protein>
    <recommendedName>
        <fullName evidence="3">FBD domain-containing protein</fullName>
    </recommendedName>
</protein>
<sequence length="199" mass="21991">MEGSRAEETMCTMKSWGGDLTFDLSKLIKFVVDRSQGCATTIVLPRCISTEDLIFVSDKCPSLKVVAVFDTYDGDVGCAISDLLAKWKKLEVLKLDGCLNLDLVLIIDEIGLNCKNFVELCVINTDINQSAASAIVSNLSTIKRLVLDRTNLEKVNLVLILRGCKELELLYVRDCVGFDKDDGEILILMVVPIPKKKEG</sequence>
<name>A0A6L5B9G6_APIGR</name>
<dbReference type="PANTHER" id="PTHR38926:SF5">
    <property type="entry name" value="F-BOX AND LEUCINE-RICH REPEAT PROTEIN 6"/>
    <property type="match status" value="1"/>
</dbReference>
<organism evidence="1 2">
    <name type="scientific">Apium graveolens</name>
    <name type="common">Celery</name>
    <dbReference type="NCBI Taxonomy" id="4045"/>
    <lineage>
        <taxon>Eukaryota</taxon>
        <taxon>Viridiplantae</taxon>
        <taxon>Streptophyta</taxon>
        <taxon>Embryophyta</taxon>
        <taxon>Tracheophyta</taxon>
        <taxon>Spermatophyta</taxon>
        <taxon>Magnoliopsida</taxon>
        <taxon>eudicotyledons</taxon>
        <taxon>Gunneridae</taxon>
        <taxon>Pentapetalae</taxon>
        <taxon>asterids</taxon>
        <taxon>campanulids</taxon>
        <taxon>Apiales</taxon>
        <taxon>Apiaceae</taxon>
        <taxon>Apioideae</taxon>
        <taxon>apioid superclade</taxon>
        <taxon>Apieae</taxon>
        <taxon>Apium</taxon>
    </lineage>
</organism>
<dbReference type="Proteomes" id="UP000593563">
    <property type="component" value="Unassembled WGS sequence"/>
</dbReference>
<accession>A0A6L5B9G6</accession>
<dbReference type="AlphaFoldDB" id="A0A6L5B9G6"/>
<gene>
    <name evidence="1" type="ORF">AG4045_006834</name>
</gene>
<dbReference type="PANTHER" id="PTHR38926">
    <property type="entry name" value="F-BOX DOMAIN CONTAINING PROTEIN, EXPRESSED"/>
    <property type="match status" value="1"/>
</dbReference>
<dbReference type="EMBL" id="WRXP01001902">
    <property type="protein sequence ID" value="KAF1002013.1"/>
    <property type="molecule type" value="Genomic_DNA"/>
</dbReference>
<evidence type="ECO:0008006" key="3">
    <source>
        <dbReference type="Google" id="ProtNLM"/>
    </source>
</evidence>
<evidence type="ECO:0000313" key="2">
    <source>
        <dbReference type="Proteomes" id="UP000593563"/>
    </source>
</evidence>
<keyword evidence="2" id="KW-1185">Reference proteome</keyword>
<comment type="caution">
    <text evidence="1">The sequence shown here is derived from an EMBL/GenBank/DDBJ whole genome shotgun (WGS) entry which is preliminary data.</text>
</comment>
<dbReference type="InterPro" id="IPR032675">
    <property type="entry name" value="LRR_dom_sf"/>
</dbReference>
<dbReference type="Gene3D" id="3.80.10.10">
    <property type="entry name" value="Ribonuclease Inhibitor"/>
    <property type="match status" value="1"/>
</dbReference>